<dbReference type="InterPro" id="IPR029044">
    <property type="entry name" value="Nucleotide-diphossugar_trans"/>
</dbReference>
<proteinExistence type="predicted"/>
<dbReference type="Gene3D" id="3.90.550.10">
    <property type="entry name" value="Spore Coat Polysaccharide Biosynthesis Protein SpsA, Chain A"/>
    <property type="match status" value="1"/>
</dbReference>
<accession>A0A0G0LXX1</accession>
<evidence type="ECO:0000259" key="1">
    <source>
        <dbReference type="Pfam" id="PF00535"/>
    </source>
</evidence>
<protein>
    <submittedName>
        <fullName evidence="2">Family 2 glycosyl transferase</fullName>
    </submittedName>
</protein>
<organism evidence="2 3">
    <name type="scientific">Candidatus Woesebacteria bacterium GW2011_GWA1_39_12</name>
    <dbReference type="NCBI Taxonomy" id="1618549"/>
    <lineage>
        <taxon>Bacteria</taxon>
        <taxon>Candidatus Woeseibacteriota</taxon>
    </lineage>
</organism>
<evidence type="ECO:0000313" key="2">
    <source>
        <dbReference type="EMBL" id="KKQ96783.1"/>
    </source>
</evidence>
<keyword evidence="2" id="KW-0808">Transferase</keyword>
<sequence>MKDLSIVIVNWNTKELVLDCINSIIESKTKVKYEIIVVDNGSTEGSVEALRKIKEIKLIENKENLGFAKANNQGIKIAEGKYILLLNSDTKVKRGSIDKLYKFAKEKAGAGVVGSRLLNPDGSIQASCFRFPTIISAINEYWLGQRGLTAKYIPDNSTPTQVDVVVGASFLITPQAIKKVGLLDERFFFFFEDLDYCRRVYKEGLKVYYLPESEVVHYHGSSIRKVVTKDDSWRSLIPGSKIYHGIIKHYIINFIIWSGQKWQKLFR</sequence>
<dbReference type="GO" id="GO:0016740">
    <property type="term" value="F:transferase activity"/>
    <property type="evidence" value="ECO:0007669"/>
    <property type="project" value="UniProtKB-KW"/>
</dbReference>
<feature type="domain" description="Glycosyltransferase 2-like" evidence="1">
    <location>
        <begin position="5"/>
        <end position="122"/>
    </location>
</feature>
<dbReference type="PANTHER" id="PTHR43179:SF7">
    <property type="entry name" value="RHAMNOSYLTRANSFERASE WBBL"/>
    <property type="match status" value="1"/>
</dbReference>
<dbReference type="SUPFAM" id="SSF53448">
    <property type="entry name" value="Nucleotide-diphospho-sugar transferases"/>
    <property type="match status" value="1"/>
</dbReference>
<dbReference type="Proteomes" id="UP000034325">
    <property type="component" value="Unassembled WGS sequence"/>
</dbReference>
<reference evidence="2 3" key="1">
    <citation type="journal article" date="2015" name="Nature">
        <title>rRNA introns, odd ribosomes, and small enigmatic genomes across a large radiation of phyla.</title>
        <authorList>
            <person name="Brown C.T."/>
            <person name="Hug L.A."/>
            <person name="Thomas B.C."/>
            <person name="Sharon I."/>
            <person name="Castelle C.J."/>
            <person name="Singh A."/>
            <person name="Wilkins M.J."/>
            <person name="Williams K.H."/>
            <person name="Banfield J.F."/>
        </authorList>
    </citation>
    <scope>NUCLEOTIDE SEQUENCE [LARGE SCALE GENOMIC DNA]</scope>
</reference>
<dbReference type="EMBL" id="LBWA01000025">
    <property type="protein sequence ID" value="KKQ96783.1"/>
    <property type="molecule type" value="Genomic_DNA"/>
</dbReference>
<evidence type="ECO:0000313" key="3">
    <source>
        <dbReference type="Proteomes" id="UP000034325"/>
    </source>
</evidence>
<dbReference type="PANTHER" id="PTHR43179">
    <property type="entry name" value="RHAMNOSYLTRANSFERASE WBBL"/>
    <property type="match status" value="1"/>
</dbReference>
<dbReference type="InterPro" id="IPR001173">
    <property type="entry name" value="Glyco_trans_2-like"/>
</dbReference>
<dbReference type="AlphaFoldDB" id="A0A0G0LXX1"/>
<comment type="caution">
    <text evidence="2">The sequence shown here is derived from an EMBL/GenBank/DDBJ whole genome shotgun (WGS) entry which is preliminary data.</text>
</comment>
<dbReference type="PATRIC" id="fig|1618549.4.peg.1356"/>
<dbReference type="Pfam" id="PF00535">
    <property type="entry name" value="Glycos_transf_2"/>
    <property type="match status" value="1"/>
</dbReference>
<name>A0A0G0LXX1_9BACT</name>
<dbReference type="CDD" id="cd04186">
    <property type="entry name" value="GT_2_like_c"/>
    <property type="match status" value="1"/>
</dbReference>
<gene>
    <name evidence="2" type="ORF">UT23_C0025G0014</name>
</gene>